<dbReference type="Proteomes" id="UP001331761">
    <property type="component" value="Unassembled WGS sequence"/>
</dbReference>
<keyword evidence="2" id="KW-1185">Reference proteome</keyword>
<accession>A0AAN8GEB0</accession>
<proteinExistence type="predicted"/>
<protein>
    <submittedName>
        <fullName evidence="1">Uncharacterized protein</fullName>
    </submittedName>
</protein>
<evidence type="ECO:0000313" key="1">
    <source>
        <dbReference type="EMBL" id="KAK5984563.1"/>
    </source>
</evidence>
<sequence>MATPSSVFANPSDFTVKSRATLRGKDPRASEVIRGRIGWYRPVGLAVSEPESLTLLQVRPISNHEIMSDDGNRLPMGQTFYLARTCSNYYPEHTSTKLLPSRMTATNHSKMAYATVTVFVWARSSPPSPLRMIPSELQRCCYFLRAFFRHPSIVLCGPVRATAPVYSETYDSCNSKKIASIQRLLGF</sequence>
<gene>
    <name evidence="1" type="ORF">GCK32_014341</name>
</gene>
<comment type="caution">
    <text evidence="1">The sequence shown here is derived from an EMBL/GenBank/DDBJ whole genome shotgun (WGS) entry which is preliminary data.</text>
</comment>
<organism evidence="1 2">
    <name type="scientific">Trichostrongylus colubriformis</name>
    <name type="common">Black scour worm</name>
    <dbReference type="NCBI Taxonomy" id="6319"/>
    <lineage>
        <taxon>Eukaryota</taxon>
        <taxon>Metazoa</taxon>
        <taxon>Ecdysozoa</taxon>
        <taxon>Nematoda</taxon>
        <taxon>Chromadorea</taxon>
        <taxon>Rhabditida</taxon>
        <taxon>Rhabditina</taxon>
        <taxon>Rhabditomorpha</taxon>
        <taxon>Strongyloidea</taxon>
        <taxon>Trichostrongylidae</taxon>
        <taxon>Trichostrongylus</taxon>
    </lineage>
</organism>
<evidence type="ECO:0000313" key="2">
    <source>
        <dbReference type="Proteomes" id="UP001331761"/>
    </source>
</evidence>
<dbReference type="AlphaFoldDB" id="A0AAN8GEB0"/>
<dbReference type="EMBL" id="WIXE01002725">
    <property type="protein sequence ID" value="KAK5984563.1"/>
    <property type="molecule type" value="Genomic_DNA"/>
</dbReference>
<name>A0AAN8GEB0_TRICO</name>
<reference evidence="1 2" key="1">
    <citation type="submission" date="2019-10" db="EMBL/GenBank/DDBJ databases">
        <title>Assembly and Annotation for the nematode Trichostrongylus colubriformis.</title>
        <authorList>
            <person name="Martin J."/>
        </authorList>
    </citation>
    <scope>NUCLEOTIDE SEQUENCE [LARGE SCALE GENOMIC DNA]</scope>
    <source>
        <strain evidence="1">G859</strain>
        <tissue evidence="1">Whole worm</tissue>
    </source>
</reference>